<accession>A0A5N6TJG8</accession>
<feature type="region of interest" description="Disordered" evidence="1">
    <location>
        <begin position="1"/>
        <end position="29"/>
    </location>
</feature>
<reference evidence="2 3" key="1">
    <citation type="submission" date="2019-04" db="EMBL/GenBank/DDBJ databases">
        <title>Friends and foes A comparative genomics study of 23 Aspergillus species from section Flavi.</title>
        <authorList>
            <consortium name="DOE Joint Genome Institute"/>
            <person name="Kjaerbolling I."/>
            <person name="Vesth T."/>
            <person name="Frisvad J.C."/>
            <person name="Nybo J.L."/>
            <person name="Theobald S."/>
            <person name="Kildgaard S."/>
            <person name="Isbrandt T."/>
            <person name="Kuo A."/>
            <person name="Sato A."/>
            <person name="Lyhne E.K."/>
            <person name="Kogle M.E."/>
            <person name="Wiebenga A."/>
            <person name="Kun R.S."/>
            <person name="Lubbers R.J."/>
            <person name="Makela M.R."/>
            <person name="Barry K."/>
            <person name="Chovatia M."/>
            <person name="Clum A."/>
            <person name="Daum C."/>
            <person name="Haridas S."/>
            <person name="He G."/>
            <person name="LaButti K."/>
            <person name="Lipzen A."/>
            <person name="Mondo S."/>
            <person name="Riley R."/>
            <person name="Salamov A."/>
            <person name="Simmons B.A."/>
            <person name="Magnuson J.K."/>
            <person name="Henrissat B."/>
            <person name="Mortensen U.H."/>
            <person name="Larsen T.O."/>
            <person name="Devries R.P."/>
            <person name="Grigoriev I.V."/>
            <person name="Machida M."/>
            <person name="Baker S.E."/>
            <person name="Andersen M.R."/>
        </authorList>
    </citation>
    <scope>NUCLEOTIDE SEQUENCE [LARGE SCALE GENOMIC DNA]</scope>
    <source>
        <strain evidence="2 3">IBT 18842</strain>
    </source>
</reference>
<organism evidence="2 3">
    <name type="scientific">Aspergillus avenaceus</name>
    <dbReference type="NCBI Taxonomy" id="36643"/>
    <lineage>
        <taxon>Eukaryota</taxon>
        <taxon>Fungi</taxon>
        <taxon>Dikarya</taxon>
        <taxon>Ascomycota</taxon>
        <taxon>Pezizomycotina</taxon>
        <taxon>Eurotiomycetes</taxon>
        <taxon>Eurotiomycetidae</taxon>
        <taxon>Eurotiales</taxon>
        <taxon>Aspergillaceae</taxon>
        <taxon>Aspergillus</taxon>
        <taxon>Aspergillus subgen. Circumdati</taxon>
    </lineage>
</organism>
<feature type="compositionally biased region" description="Basic residues" evidence="1">
    <location>
        <begin position="129"/>
        <end position="139"/>
    </location>
</feature>
<feature type="region of interest" description="Disordered" evidence="1">
    <location>
        <begin position="102"/>
        <end position="143"/>
    </location>
</feature>
<protein>
    <submittedName>
        <fullName evidence="2">Uncharacterized protein</fullName>
    </submittedName>
</protein>
<evidence type="ECO:0000256" key="1">
    <source>
        <dbReference type="SAM" id="MobiDB-lite"/>
    </source>
</evidence>
<evidence type="ECO:0000313" key="3">
    <source>
        <dbReference type="Proteomes" id="UP000325780"/>
    </source>
</evidence>
<name>A0A5N6TJG8_ASPAV</name>
<dbReference type="EMBL" id="ML742260">
    <property type="protein sequence ID" value="KAE8146465.1"/>
    <property type="molecule type" value="Genomic_DNA"/>
</dbReference>
<keyword evidence="3" id="KW-1185">Reference proteome</keyword>
<evidence type="ECO:0000313" key="2">
    <source>
        <dbReference type="EMBL" id="KAE8146465.1"/>
    </source>
</evidence>
<dbReference type="Proteomes" id="UP000325780">
    <property type="component" value="Unassembled WGS sequence"/>
</dbReference>
<gene>
    <name evidence="2" type="ORF">BDV25DRAFT_162374</name>
</gene>
<sequence length="224" mass="25116">MTKLPGVTMATKTKHEANSSNSGCEASLDSEIGRAEVVLESTEHEDLRVFNPVARKSPSTVTVKSMKSESPQEVKLLGAFATGSLSSQPIKAFDGNVPSRVTKAPSFGTSGAPLGPVPPMNLVPPRDRPFKRRRTRSRSRSLPPLPSYQYDMLWDLPANNQYLFPEGEVDAEIERRERMYIDALRARFSEEEDHAYAKLSQAKFEETVAFQYLQRARRRQCLRG</sequence>
<dbReference type="AlphaFoldDB" id="A0A5N6TJG8"/>
<proteinExistence type="predicted"/>